<evidence type="ECO:0000313" key="2">
    <source>
        <dbReference type="Proteomes" id="UP000606172"/>
    </source>
</evidence>
<dbReference type="AlphaFoldDB" id="A0A919V2L1"/>
<reference evidence="1" key="1">
    <citation type="submission" date="2021-01" db="EMBL/GenBank/DDBJ databases">
        <title>Whole genome shotgun sequence of Sinosporangium siamense NBRC 109515.</title>
        <authorList>
            <person name="Komaki H."/>
            <person name="Tamura T."/>
        </authorList>
    </citation>
    <scope>NUCLEOTIDE SEQUENCE</scope>
    <source>
        <strain evidence="1">NBRC 109515</strain>
    </source>
</reference>
<evidence type="ECO:0000313" key="1">
    <source>
        <dbReference type="EMBL" id="GII90045.1"/>
    </source>
</evidence>
<organism evidence="1 2">
    <name type="scientific">Sinosporangium siamense</name>
    <dbReference type="NCBI Taxonomy" id="1367973"/>
    <lineage>
        <taxon>Bacteria</taxon>
        <taxon>Bacillati</taxon>
        <taxon>Actinomycetota</taxon>
        <taxon>Actinomycetes</taxon>
        <taxon>Streptosporangiales</taxon>
        <taxon>Streptosporangiaceae</taxon>
        <taxon>Sinosporangium</taxon>
    </lineage>
</organism>
<comment type="caution">
    <text evidence="1">The sequence shown here is derived from an EMBL/GenBank/DDBJ whole genome shotgun (WGS) entry which is preliminary data.</text>
</comment>
<proteinExistence type="predicted"/>
<name>A0A919V2L1_9ACTN</name>
<protein>
    <submittedName>
        <fullName evidence="1">Uncharacterized protein</fullName>
    </submittedName>
</protein>
<accession>A0A919V2L1</accession>
<sequence>MIASAGLRGRRTRLIRPQGARARVLPGRCRRVSAPENPAGCRQARTAKRLPVMAPAAVAITAARTPAAEDPAAVGEARRAWRCRTAAPPGAPGWIVAS</sequence>
<dbReference type="Proteomes" id="UP000606172">
    <property type="component" value="Unassembled WGS sequence"/>
</dbReference>
<gene>
    <name evidence="1" type="ORF">Ssi02_02760</name>
</gene>
<keyword evidence="2" id="KW-1185">Reference proteome</keyword>
<dbReference type="EMBL" id="BOOW01000004">
    <property type="protein sequence ID" value="GII90045.1"/>
    <property type="molecule type" value="Genomic_DNA"/>
</dbReference>